<dbReference type="GO" id="GO:0004252">
    <property type="term" value="F:serine-type endopeptidase activity"/>
    <property type="evidence" value="ECO:0007669"/>
    <property type="project" value="InterPro"/>
</dbReference>
<dbReference type="PANTHER" id="PTHR24250">
    <property type="entry name" value="CHYMOTRYPSIN-RELATED"/>
    <property type="match status" value="1"/>
</dbReference>
<organism evidence="5 6">
    <name type="scientific">Rhynocoris fuscipes</name>
    <dbReference type="NCBI Taxonomy" id="488301"/>
    <lineage>
        <taxon>Eukaryota</taxon>
        <taxon>Metazoa</taxon>
        <taxon>Ecdysozoa</taxon>
        <taxon>Arthropoda</taxon>
        <taxon>Hexapoda</taxon>
        <taxon>Insecta</taxon>
        <taxon>Pterygota</taxon>
        <taxon>Neoptera</taxon>
        <taxon>Paraneoptera</taxon>
        <taxon>Hemiptera</taxon>
        <taxon>Heteroptera</taxon>
        <taxon>Panheteroptera</taxon>
        <taxon>Cimicomorpha</taxon>
        <taxon>Reduviidae</taxon>
        <taxon>Harpactorinae</taxon>
        <taxon>Harpactorini</taxon>
        <taxon>Rhynocoris</taxon>
    </lineage>
</organism>
<gene>
    <name evidence="5" type="ORF">O3M35_006427</name>
</gene>
<name>A0AAW1DF27_9HEMI</name>
<dbReference type="InterPro" id="IPR001254">
    <property type="entry name" value="Trypsin_dom"/>
</dbReference>
<accession>A0AAW1DF27</accession>
<sequence>MLVIQLQIMATMLAGSLVLAKQTPMVDPGLFVISGVTTCGGGSGYCLLGSDCSLDQDFIEDTTGHCKGLKGAFTPSAHFVCCRDSKLENEIEPNTNEQLKPNVTLASNDSDTSYEQSTNSAAIDDKQQVITTTEEIIETTVTIADDPVTSASKLAEQTSTDKEAVTNSNATMKTENCSENNCTTSVRFFSEESQICLGMLIGPGWVLTSASCALRIFRVGMVNVFGSPLDDVNLVAAVKTIIVNENYRPSVSNILLPEPNNVGLIKLNDTFNEKCTPCLPDKNSAFAGEICYTFVNTTVSSTKSGKIDIITCEAELETMQGEAKEEFFTISCESPSQSKFLGGEIDSGKGLICQGYLAGVETSSGVGMTVFSKVSTYADWIQQNMKPNIRQHFKLIN</sequence>
<keyword evidence="6" id="KW-1185">Reference proteome</keyword>
<feature type="region of interest" description="Disordered" evidence="2">
    <location>
        <begin position="92"/>
        <end position="121"/>
    </location>
</feature>
<dbReference type="InterPro" id="IPR009003">
    <property type="entry name" value="Peptidase_S1_PA"/>
</dbReference>
<feature type="chain" id="PRO_5043530783" description="Peptidase S1 domain-containing protein" evidence="3">
    <location>
        <begin position="21"/>
        <end position="397"/>
    </location>
</feature>
<keyword evidence="1" id="KW-1015">Disulfide bond</keyword>
<evidence type="ECO:0000256" key="2">
    <source>
        <dbReference type="SAM" id="MobiDB-lite"/>
    </source>
</evidence>
<evidence type="ECO:0000256" key="1">
    <source>
        <dbReference type="ARBA" id="ARBA00023157"/>
    </source>
</evidence>
<dbReference type="InterPro" id="IPR043504">
    <property type="entry name" value="Peptidase_S1_PA_chymotrypsin"/>
</dbReference>
<protein>
    <recommendedName>
        <fullName evidence="4">Peptidase S1 domain-containing protein</fullName>
    </recommendedName>
</protein>
<evidence type="ECO:0000313" key="6">
    <source>
        <dbReference type="Proteomes" id="UP001461498"/>
    </source>
</evidence>
<dbReference type="SUPFAM" id="SSF50494">
    <property type="entry name" value="Trypsin-like serine proteases"/>
    <property type="match status" value="1"/>
</dbReference>
<dbReference type="AlphaFoldDB" id="A0AAW1DF27"/>
<dbReference type="Gene3D" id="2.40.10.10">
    <property type="entry name" value="Trypsin-like serine proteases"/>
    <property type="match status" value="1"/>
</dbReference>
<evidence type="ECO:0000259" key="4">
    <source>
        <dbReference type="PROSITE" id="PS50240"/>
    </source>
</evidence>
<reference evidence="5 6" key="1">
    <citation type="submission" date="2022-12" db="EMBL/GenBank/DDBJ databases">
        <title>Chromosome-level genome assembly of true bugs.</title>
        <authorList>
            <person name="Ma L."/>
            <person name="Li H."/>
        </authorList>
    </citation>
    <scope>NUCLEOTIDE SEQUENCE [LARGE SCALE GENOMIC DNA]</scope>
    <source>
        <strain evidence="5">Lab_2022b</strain>
    </source>
</reference>
<dbReference type="PANTHER" id="PTHR24250:SF50">
    <property type="entry name" value="PEPTIDASE S1 DOMAIN-CONTAINING PROTEIN"/>
    <property type="match status" value="1"/>
</dbReference>
<dbReference type="GO" id="GO:0006508">
    <property type="term" value="P:proteolysis"/>
    <property type="evidence" value="ECO:0007669"/>
    <property type="project" value="InterPro"/>
</dbReference>
<dbReference type="Proteomes" id="UP001461498">
    <property type="component" value="Unassembled WGS sequence"/>
</dbReference>
<keyword evidence="3" id="KW-0732">Signal</keyword>
<comment type="caution">
    <text evidence="5">The sequence shown here is derived from an EMBL/GenBank/DDBJ whole genome shotgun (WGS) entry which is preliminary data.</text>
</comment>
<proteinExistence type="predicted"/>
<dbReference type="PROSITE" id="PS50240">
    <property type="entry name" value="TRYPSIN_DOM"/>
    <property type="match status" value="1"/>
</dbReference>
<evidence type="ECO:0000313" key="5">
    <source>
        <dbReference type="EMBL" id="KAK9509012.1"/>
    </source>
</evidence>
<dbReference type="SMART" id="SM00020">
    <property type="entry name" value="Tryp_SPc"/>
    <property type="match status" value="1"/>
</dbReference>
<feature type="domain" description="Peptidase S1" evidence="4">
    <location>
        <begin position="165"/>
        <end position="386"/>
    </location>
</feature>
<dbReference type="Pfam" id="PF00089">
    <property type="entry name" value="Trypsin"/>
    <property type="match status" value="1"/>
</dbReference>
<dbReference type="EMBL" id="JAPXFL010000003">
    <property type="protein sequence ID" value="KAK9509012.1"/>
    <property type="molecule type" value="Genomic_DNA"/>
</dbReference>
<evidence type="ECO:0000256" key="3">
    <source>
        <dbReference type="SAM" id="SignalP"/>
    </source>
</evidence>
<feature type="signal peptide" evidence="3">
    <location>
        <begin position="1"/>
        <end position="20"/>
    </location>
</feature>